<feature type="compositionally biased region" description="Acidic residues" evidence="1">
    <location>
        <begin position="22"/>
        <end position="33"/>
    </location>
</feature>
<feature type="region of interest" description="Disordered" evidence="1">
    <location>
        <begin position="1"/>
        <end position="51"/>
    </location>
</feature>
<evidence type="ECO:0000313" key="3">
    <source>
        <dbReference type="EMBL" id="KAF9991547.1"/>
    </source>
</evidence>
<dbReference type="EMBL" id="JAAAHW010002681">
    <property type="protein sequence ID" value="KAF9991547.1"/>
    <property type="molecule type" value="Genomic_DNA"/>
</dbReference>
<feature type="non-terminal residue" evidence="3">
    <location>
        <position position="239"/>
    </location>
</feature>
<dbReference type="Proteomes" id="UP000749646">
    <property type="component" value="Unassembled WGS sequence"/>
</dbReference>
<comment type="caution">
    <text evidence="3">The sequence shown here is derived from an EMBL/GenBank/DDBJ whole genome shotgun (WGS) entry which is preliminary data.</text>
</comment>
<keyword evidence="4" id="KW-1185">Reference proteome</keyword>
<feature type="domain" description="DUF3668" evidence="2">
    <location>
        <begin position="79"/>
        <end position="200"/>
    </location>
</feature>
<accession>A0A9P6SQA3</accession>
<dbReference type="InterPro" id="IPR022136">
    <property type="entry name" value="DUF3668"/>
</dbReference>
<dbReference type="Pfam" id="PF12416">
    <property type="entry name" value="DUF3668"/>
    <property type="match status" value="1"/>
</dbReference>
<protein>
    <recommendedName>
        <fullName evidence="2">DUF3668 domain-containing protein</fullName>
    </recommendedName>
</protein>
<evidence type="ECO:0000256" key="1">
    <source>
        <dbReference type="SAM" id="MobiDB-lite"/>
    </source>
</evidence>
<sequence length="239" mass="26604">SAHSEHQKRFSKAHAGGILQGLEEEEESEDDDRDANVPSVGDKSFYHSRDDEVPEFDTDEAMQLDIPVEIGEAMIPIEVNDKGFLQLGAGRDFFIFTITIQTTRNMESLVERYAALQDRNVDAVVQGLYLYYSFLGNNVATQPLSNSAESGASIEEISLRLKSSMESMYQHFRDGEELVIHLCHETNLIGTATIPLAIILLHGTANLFHASPQFYPFQSAVHTEEEGAKPLPSEVAFIQ</sequence>
<organism evidence="3 4">
    <name type="scientific">Modicella reniformis</name>
    <dbReference type="NCBI Taxonomy" id="1440133"/>
    <lineage>
        <taxon>Eukaryota</taxon>
        <taxon>Fungi</taxon>
        <taxon>Fungi incertae sedis</taxon>
        <taxon>Mucoromycota</taxon>
        <taxon>Mortierellomycotina</taxon>
        <taxon>Mortierellomycetes</taxon>
        <taxon>Mortierellales</taxon>
        <taxon>Mortierellaceae</taxon>
        <taxon>Modicella</taxon>
    </lineage>
</organism>
<evidence type="ECO:0000313" key="4">
    <source>
        <dbReference type="Proteomes" id="UP000749646"/>
    </source>
</evidence>
<dbReference type="OrthoDB" id="332250at2759"/>
<reference evidence="3" key="1">
    <citation type="journal article" date="2020" name="Fungal Divers.">
        <title>Resolving the Mortierellaceae phylogeny through synthesis of multi-gene phylogenetics and phylogenomics.</title>
        <authorList>
            <person name="Vandepol N."/>
            <person name="Liber J."/>
            <person name="Desiro A."/>
            <person name="Na H."/>
            <person name="Kennedy M."/>
            <person name="Barry K."/>
            <person name="Grigoriev I.V."/>
            <person name="Miller A.N."/>
            <person name="O'Donnell K."/>
            <person name="Stajich J.E."/>
            <person name="Bonito G."/>
        </authorList>
    </citation>
    <scope>NUCLEOTIDE SEQUENCE</scope>
    <source>
        <strain evidence="3">MES-2147</strain>
    </source>
</reference>
<feature type="non-terminal residue" evidence="3">
    <location>
        <position position="1"/>
    </location>
</feature>
<proteinExistence type="predicted"/>
<name>A0A9P6SQA3_9FUNG</name>
<evidence type="ECO:0000259" key="2">
    <source>
        <dbReference type="Pfam" id="PF12416"/>
    </source>
</evidence>
<dbReference type="AlphaFoldDB" id="A0A9P6SQA3"/>
<gene>
    <name evidence="3" type="ORF">BGZ65_000451</name>
</gene>